<keyword evidence="4" id="KW-1185">Reference proteome</keyword>
<dbReference type="Proteomes" id="UP001580346">
    <property type="component" value="Unassembled WGS sequence"/>
</dbReference>
<keyword evidence="1" id="KW-0472">Membrane</keyword>
<keyword evidence="1" id="KW-0812">Transmembrane</keyword>
<reference evidence="3 4" key="1">
    <citation type="submission" date="2024-09" db="EMBL/GenBank/DDBJ databases">
        <title>Paenibacillus zeirhizospherea sp. nov., isolated from surface of the maize (Zea mays) roots in a horticulture field, Hungary.</title>
        <authorList>
            <person name="Marton D."/>
            <person name="Farkas M."/>
            <person name="Bedics A."/>
            <person name="Toth E."/>
            <person name="Tancsics A."/>
            <person name="Boka K."/>
            <person name="Maroti G."/>
            <person name="Kriszt B."/>
            <person name="Cserhati M."/>
        </authorList>
    </citation>
    <scope>NUCLEOTIDE SEQUENCE [LARGE SCALE GENOMIC DNA]</scope>
    <source>
        <strain evidence="3 4">KCTC 33519</strain>
    </source>
</reference>
<evidence type="ECO:0000313" key="4">
    <source>
        <dbReference type="Proteomes" id="UP001580346"/>
    </source>
</evidence>
<feature type="transmembrane region" description="Helical" evidence="1">
    <location>
        <begin position="9"/>
        <end position="30"/>
    </location>
</feature>
<feature type="transmembrane region" description="Helical" evidence="1">
    <location>
        <begin position="79"/>
        <end position="96"/>
    </location>
</feature>
<dbReference type="RefSeq" id="WP_375355076.1">
    <property type="nucleotide sequence ID" value="NZ_JBHHMI010000007.1"/>
</dbReference>
<evidence type="ECO:0000313" key="3">
    <source>
        <dbReference type="EMBL" id="MFB5267103.1"/>
    </source>
</evidence>
<organism evidence="3 4">
    <name type="scientific">Paenibacillus enshidis</name>
    <dbReference type="NCBI Taxonomy" id="1458439"/>
    <lineage>
        <taxon>Bacteria</taxon>
        <taxon>Bacillati</taxon>
        <taxon>Bacillota</taxon>
        <taxon>Bacilli</taxon>
        <taxon>Bacillales</taxon>
        <taxon>Paenibacillaceae</taxon>
        <taxon>Paenibacillus</taxon>
    </lineage>
</organism>
<feature type="transmembrane region" description="Helical" evidence="1">
    <location>
        <begin position="58"/>
        <end position="73"/>
    </location>
</feature>
<keyword evidence="1" id="KW-1133">Transmembrane helix</keyword>
<gene>
    <name evidence="3" type="ORF">ACE41H_09955</name>
</gene>
<evidence type="ECO:0000256" key="1">
    <source>
        <dbReference type="SAM" id="Phobius"/>
    </source>
</evidence>
<proteinExistence type="predicted"/>
<name>A0ABV5ASG4_9BACL</name>
<dbReference type="InterPro" id="IPR054331">
    <property type="entry name" value="LiaF_TM"/>
</dbReference>
<dbReference type="EMBL" id="JBHHMI010000007">
    <property type="protein sequence ID" value="MFB5267103.1"/>
    <property type="molecule type" value="Genomic_DNA"/>
</dbReference>
<feature type="transmembrane region" description="Helical" evidence="1">
    <location>
        <begin position="36"/>
        <end position="53"/>
    </location>
</feature>
<protein>
    <recommendedName>
        <fullName evidence="2">LiaF transmembrane domain-containing protein</fullName>
    </recommendedName>
</protein>
<evidence type="ECO:0000259" key="2">
    <source>
        <dbReference type="Pfam" id="PF22570"/>
    </source>
</evidence>
<dbReference type="Pfam" id="PF22570">
    <property type="entry name" value="LiaF-TM"/>
    <property type="match status" value="1"/>
</dbReference>
<accession>A0ABV5ASG4</accession>
<sequence>MRMDRNKGLAILLIAVGVLFLLGTLSPAFGYLMSEIMSYLIPVAMIVLGYYGVRSGNMVIGWIILILGLLILIGKLSWLIGPLLAIGLIIFGIFLLRSRGRRY</sequence>
<feature type="domain" description="LiaF transmembrane" evidence="2">
    <location>
        <begin position="10"/>
        <end position="102"/>
    </location>
</feature>
<comment type="caution">
    <text evidence="3">The sequence shown here is derived from an EMBL/GenBank/DDBJ whole genome shotgun (WGS) entry which is preliminary data.</text>
</comment>